<feature type="domain" description="SDE2-like" evidence="10">
    <location>
        <begin position="73"/>
        <end position="172"/>
    </location>
</feature>
<sequence length="233" mass="26201">MIILLDIPNHKTLSFDVCDLQPLADLELQARRRLSGVVSLANTYITGRHGISADEVLSQSALPWLSLRRRILGGKGGFGSTLRAQGNRKKDNKPENYDNCRDLYGRRLKTLKDAKTIVEKVELDEKAREDAKERRRKKIKEGLAERPVKKYRFDDIEYEKESEMFKEAAKAAAHKSAKQEKEKEKSREPEPDKESAISMMVPLFNGDLDDLSSSSSSSESDNDEVGGDGNSSD</sequence>
<evidence type="ECO:0000313" key="12">
    <source>
        <dbReference type="Proteomes" id="UP001149813"/>
    </source>
</evidence>
<comment type="similarity">
    <text evidence="3">Belongs to the SDE2 family.</text>
</comment>
<dbReference type="Pfam" id="PF22782">
    <property type="entry name" value="SDE2"/>
    <property type="match status" value="1"/>
</dbReference>
<proteinExistence type="inferred from homology"/>
<dbReference type="GO" id="GO:0008380">
    <property type="term" value="P:RNA splicing"/>
    <property type="evidence" value="ECO:0007669"/>
    <property type="project" value="UniProtKB-KW"/>
</dbReference>
<evidence type="ECO:0000256" key="5">
    <source>
        <dbReference type="ARBA" id="ARBA00022664"/>
    </source>
</evidence>
<evidence type="ECO:0000256" key="7">
    <source>
        <dbReference type="ARBA" id="ARBA00023242"/>
    </source>
</evidence>
<evidence type="ECO:0000256" key="1">
    <source>
        <dbReference type="ARBA" id="ARBA00004123"/>
    </source>
</evidence>
<dbReference type="PANTHER" id="PTHR12786">
    <property type="entry name" value="SPLICING FACTOR SF3A-RELATED"/>
    <property type="match status" value="1"/>
</dbReference>
<evidence type="ECO:0000256" key="2">
    <source>
        <dbReference type="ARBA" id="ARBA00004496"/>
    </source>
</evidence>
<keyword evidence="8" id="KW-0131">Cell cycle</keyword>
<protein>
    <recommendedName>
        <fullName evidence="10">SDE2-like domain-containing protein</fullName>
    </recommendedName>
</protein>
<feature type="region of interest" description="Disordered" evidence="9">
    <location>
        <begin position="164"/>
        <end position="233"/>
    </location>
</feature>
<evidence type="ECO:0000256" key="6">
    <source>
        <dbReference type="ARBA" id="ARBA00023187"/>
    </source>
</evidence>
<evidence type="ECO:0000256" key="8">
    <source>
        <dbReference type="ARBA" id="ARBA00023306"/>
    </source>
</evidence>
<keyword evidence="4" id="KW-0963">Cytoplasm</keyword>
<evidence type="ECO:0000259" key="10">
    <source>
        <dbReference type="Pfam" id="PF22782"/>
    </source>
</evidence>
<organism evidence="11 12">
    <name type="scientific">Coemansia erecta</name>
    <dbReference type="NCBI Taxonomy" id="147472"/>
    <lineage>
        <taxon>Eukaryota</taxon>
        <taxon>Fungi</taxon>
        <taxon>Fungi incertae sedis</taxon>
        <taxon>Zoopagomycota</taxon>
        <taxon>Kickxellomycotina</taxon>
        <taxon>Kickxellomycetes</taxon>
        <taxon>Kickxellales</taxon>
        <taxon>Kickxellaceae</taxon>
        <taxon>Coemansia</taxon>
    </lineage>
</organism>
<keyword evidence="5" id="KW-0507">mRNA processing</keyword>
<comment type="subcellular location">
    <subcellularLocation>
        <location evidence="2">Cytoplasm</location>
    </subcellularLocation>
    <subcellularLocation>
        <location evidence="1">Nucleus</location>
    </subcellularLocation>
</comment>
<reference evidence="11" key="1">
    <citation type="submission" date="2022-07" db="EMBL/GenBank/DDBJ databases">
        <title>Phylogenomic reconstructions and comparative analyses of Kickxellomycotina fungi.</title>
        <authorList>
            <person name="Reynolds N.K."/>
            <person name="Stajich J.E."/>
            <person name="Barry K."/>
            <person name="Grigoriev I.V."/>
            <person name="Crous P."/>
            <person name="Smith M.E."/>
        </authorList>
    </citation>
    <scope>NUCLEOTIDE SEQUENCE</scope>
    <source>
        <strain evidence="11">NBRC 32514</strain>
    </source>
</reference>
<dbReference type="GO" id="GO:0005737">
    <property type="term" value="C:cytoplasm"/>
    <property type="evidence" value="ECO:0007669"/>
    <property type="project" value="UniProtKB-SubCell"/>
</dbReference>
<keyword evidence="7" id="KW-0539">Nucleus</keyword>
<gene>
    <name evidence="11" type="ORF">LPJ53_003874</name>
</gene>
<evidence type="ECO:0000256" key="4">
    <source>
        <dbReference type="ARBA" id="ARBA00022490"/>
    </source>
</evidence>
<accession>A0A9W7Y0C4</accession>
<name>A0A9W7Y0C4_9FUNG</name>
<keyword evidence="6" id="KW-0508">mRNA splicing</keyword>
<dbReference type="GO" id="GO:0005634">
    <property type="term" value="C:nucleus"/>
    <property type="evidence" value="ECO:0007669"/>
    <property type="project" value="UniProtKB-SubCell"/>
</dbReference>
<dbReference type="InterPro" id="IPR051421">
    <property type="entry name" value="RNA_Proc_DNA_Dmg_Regulator"/>
</dbReference>
<dbReference type="Proteomes" id="UP001149813">
    <property type="component" value="Unassembled WGS sequence"/>
</dbReference>
<keyword evidence="12" id="KW-1185">Reference proteome</keyword>
<comment type="caution">
    <text evidence="11">The sequence shown here is derived from an EMBL/GenBank/DDBJ whole genome shotgun (WGS) entry which is preliminary data.</text>
</comment>
<feature type="compositionally biased region" description="Basic and acidic residues" evidence="9">
    <location>
        <begin position="177"/>
        <end position="195"/>
    </location>
</feature>
<dbReference type="GO" id="GO:0006397">
    <property type="term" value="P:mRNA processing"/>
    <property type="evidence" value="ECO:0007669"/>
    <property type="project" value="UniProtKB-KW"/>
</dbReference>
<dbReference type="EMBL" id="JANBOJ010000159">
    <property type="protein sequence ID" value="KAJ1721622.1"/>
    <property type="molecule type" value="Genomic_DNA"/>
</dbReference>
<evidence type="ECO:0000256" key="3">
    <source>
        <dbReference type="ARBA" id="ARBA00008726"/>
    </source>
</evidence>
<evidence type="ECO:0000313" key="11">
    <source>
        <dbReference type="EMBL" id="KAJ1721622.1"/>
    </source>
</evidence>
<dbReference type="OrthoDB" id="547031at2759"/>
<dbReference type="PANTHER" id="PTHR12786:SF1">
    <property type="entry name" value="SPLICING REGULATOR SDE2"/>
    <property type="match status" value="1"/>
</dbReference>
<dbReference type="InterPro" id="IPR053822">
    <property type="entry name" value="SDE2-like_dom"/>
</dbReference>
<dbReference type="AlphaFoldDB" id="A0A9W7Y0C4"/>
<evidence type="ECO:0000256" key="9">
    <source>
        <dbReference type="SAM" id="MobiDB-lite"/>
    </source>
</evidence>